<evidence type="ECO:0000256" key="1">
    <source>
        <dbReference type="ARBA" id="ARBA00010457"/>
    </source>
</evidence>
<comment type="similarity">
    <text evidence="1 3">Belongs to the Cu-Zn superoxide dismutase family.</text>
</comment>
<dbReference type="RefSeq" id="WP_083953124.1">
    <property type="nucleotide sequence ID" value="NZ_JARMAB010000006.1"/>
</dbReference>
<dbReference type="InterPro" id="IPR001424">
    <property type="entry name" value="SOD_Cu_Zn_dom"/>
</dbReference>
<dbReference type="PANTHER" id="PTHR10003">
    <property type="entry name" value="SUPEROXIDE DISMUTASE CU-ZN -RELATED"/>
    <property type="match status" value="1"/>
</dbReference>
<evidence type="ECO:0000313" key="6">
    <source>
        <dbReference type="Proteomes" id="UP001341444"/>
    </source>
</evidence>
<dbReference type="Pfam" id="PF00080">
    <property type="entry name" value="Sod_Cu"/>
    <property type="match status" value="1"/>
</dbReference>
<dbReference type="PROSITE" id="PS00332">
    <property type="entry name" value="SOD_CU_ZN_2"/>
    <property type="match status" value="1"/>
</dbReference>
<dbReference type="SUPFAM" id="SSF49329">
    <property type="entry name" value="Cu,Zn superoxide dismutase-like"/>
    <property type="match status" value="1"/>
</dbReference>
<comment type="function">
    <text evidence="2">Destroys radicals which are normally produced within the cells and which are toxic to biological systems. May play a role in favoring mycobacterial survival in phagocytes.</text>
</comment>
<dbReference type="Gene3D" id="2.60.40.200">
    <property type="entry name" value="Superoxide dismutase, copper/zinc binding domain"/>
    <property type="match status" value="1"/>
</dbReference>
<organism evidence="5 6">
    <name type="scientific">Heyndrickxia acidicola</name>
    <dbReference type="NCBI Taxonomy" id="209389"/>
    <lineage>
        <taxon>Bacteria</taxon>
        <taxon>Bacillati</taxon>
        <taxon>Bacillota</taxon>
        <taxon>Bacilli</taxon>
        <taxon>Bacillales</taxon>
        <taxon>Bacillaceae</taxon>
        <taxon>Heyndrickxia</taxon>
    </lineage>
</organism>
<comment type="caution">
    <text evidence="5">The sequence shown here is derived from an EMBL/GenBank/DDBJ whole genome shotgun (WGS) entry which is preliminary data.</text>
</comment>
<dbReference type="EC" id="1.15.1.1" evidence="3"/>
<keyword evidence="3" id="KW-0560">Oxidoreductase</keyword>
<dbReference type="EMBL" id="JARMAB010000006">
    <property type="protein sequence ID" value="MED1202390.1"/>
    <property type="molecule type" value="Genomic_DNA"/>
</dbReference>
<accession>A0ABU6MCJ6</accession>
<reference evidence="5 6" key="1">
    <citation type="submission" date="2023-03" db="EMBL/GenBank/DDBJ databases">
        <title>Bacillus Genome Sequencing.</title>
        <authorList>
            <person name="Dunlap C."/>
        </authorList>
    </citation>
    <scope>NUCLEOTIDE SEQUENCE [LARGE SCALE GENOMIC DNA]</scope>
    <source>
        <strain evidence="5 6">B-23453</strain>
    </source>
</reference>
<gene>
    <name evidence="5" type="ORF">P4T90_04705</name>
</gene>
<comment type="cofactor">
    <cofactor evidence="3">
        <name>Zn(2+)</name>
        <dbReference type="ChEBI" id="CHEBI:29105"/>
    </cofactor>
    <text evidence="3">Binds 1 zinc ion per subunit.</text>
</comment>
<protein>
    <recommendedName>
        <fullName evidence="3">Superoxide dismutase [Cu-Zn]</fullName>
        <ecNumber evidence="3">1.15.1.1</ecNumber>
    </recommendedName>
</protein>
<keyword evidence="3" id="KW-0186">Copper</keyword>
<name>A0ABU6MCJ6_9BACI</name>
<evidence type="ECO:0000259" key="4">
    <source>
        <dbReference type="Pfam" id="PF00080"/>
    </source>
</evidence>
<dbReference type="CDD" id="cd00305">
    <property type="entry name" value="Cu-Zn_Superoxide_Dismutase"/>
    <property type="match status" value="1"/>
</dbReference>
<proteinExistence type="inferred from homology"/>
<keyword evidence="3" id="KW-0862">Zinc</keyword>
<evidence type="ECO:0000256" key="2">
    <source>
        <dbReference type="ARBA" id="ARBA00024900"/>
    </source>
</evidence>
<comment type="cofactor">
    <cofactor evidence="3">
        <name>Cu cation</name>
        <dbReference type="ChEBI" id="CHEBI:23378"/>
    </cofactor>
    <text evidence="3">Binds 1 copper ion per subunit.</text>
</comment>
<evidence type="ECO:0000313" key="5">
    <source>
        <dbReference type="EMBL" id="MED1202390.1"/>
    </source>
</evidence>
<dbReference type="InterPro" id="IPR036423">
    <property type="entry name" value="SOD-like_Cu/Zn_dom_sf"/>
</dbReference>
<dbReference type="Proteomes" id="UP001341444">
    <property type="component" value="Unassembled WGS sequence"/>
</dbReference>
<dbReference type="InterPro" id="IPR018152">
    <property type="entry name" value="SOD_Cu/Zn_BS"/>
</dbReference>
<evidence type="ECO:0000256" key="3">
    <source>
        <dbReference type="RuleBase" id="RU000393"/>
    </source>
</evidence>
<feature type="domain" description="Superoxide dismutase copper/zinc binding" evidence="4">
    <location>
        <begin position="63"/>
        <end position="172"/>
    </location>
</feature>
<keyword evidence="6" id="KW-1185">Reference proteome</keyword>
<dbReference type="InterPro" id="IPR024134">
    <property type="entry name" value="SOD_Cu/Zn_/chaperone"/>
</dbReference>
<keyword evidence="3" id="KW-0479">Metal-binding</keyword>
<sequence>MVNYHNRYYYYPTPSYVPFRAPSTVALAKITGGPLASQLQGNVFFMENPHGTEVFAEVFGLPAYQPAKDGKKPIGPHGFHIHENGTCEVGDPQTPFEAAGGHWNPHNQPHGNHAGDFPALFSNNGYARMSFFTNKFTVEEVIGKSVIIHESPDDYRTQPAGDAGRRLGCGIIRKVQFQNQPKQ</sequence>
<comment type="catalytic activity">
    <reaction evidence="3">
        <text>2 superoxide + 2 H(+) = H2O2 + O2</text>
        <dbReference type="Rhea" id="RHEA:20696"/>
        <dbReference type="ChEBI" id="CHEBI:15378"/>
        <dbReference type="ChEBI" id="CHEBI:15379"/>
        <dbReference type="ChEBI" id="CHEBI:16240"/>
        <dbReference type="ChEBI" id="CHEBI:18421"/>
        <dbReference type="EC" id="1.15.1.1"/>
    </reaction>
</comment>